<evidence type="ECO:0000313" key="2">
    <source>
        <dbReference type="Proteomes" id="UP000005408"/>
    </source>
</evidence>
<dbReference type="EnsemblMetazoa" id="G181.3">
    <property type="protein sequence ID" value="G181.3:cds"/>
    <property type="gene ID" value="G181"/>
</dbReference>
<protein>
    <submittedName>
        <fullName evidence="1">Uncharacterized protein</fullName>
    </submittedName>
</protein>
<dbReference type="GO" id="GO:0005886">
    <property type="term" value="C:plasma membrane"/>
    <property type="evidence" value="ECO:0007669"/>
    <property type="project" value="TreeGrafter"/>
</dbReference>
<dbReference type="PANTHER" id="PTHR35069:SF1">
    <property type="entry name" value="CILIA- AND FLAGELLA-ASSOCIATED PROTEIN 95"/>
    <property type="match status" value="1"/>
</dbReference>
<sequence>MAGIPDYIERKGSLFLRSNHMNYGRATLNSNWHQAREAEPKDYDISRGDERNLCKATYERIGNITDGSLNKTTYQDHAEQTFLKKDFEEQIPRKPMMNMNTLEHAHLDRDLGTPQRGFGSVLPRHNPDYNKFHLESTHRADFTPPDPEYTPVPVSGHHHIICLCIYICQS</sequence>
<keyword evidence="2" id="KW-1185">Reference proteome</keyword>
<evidence type="ECO:0000313" key="1">
    <source>
        <dbReference type="EnsemblMetazoa" id="G181.3:cds"/>
    </source>
</evidence>
<name>A0A8W8JEB9_MAGGI</name>
<dbReference type="Pfam" id="PF15139">
    <property type="entry name" value="CFAP95"/>
    <property type="match status" value="1"/>
</dbReference>
<organism evidence="1 2">
    <name type="scientific">Magallana gigas</name>
    <name type="common">Pacific oyster</name>
    <name type="synonym">Crassostrea gigas</name>
    <dbReference type="NCBI Taxonomy" id="29159"/>
    <lineage>
        <taxon>Eukaryota</taxon>
        <taxon>Metazoa</taxon>
        <taxon>Spiralia</taxon>
        <taxon>Lophotrochozoa</taxon>
        <taxon>Mollusca</taxon>
        <taxon>Bivalvia</taxon>
        <taxon>Autobranchia</taxon>
        <taxon>Pteriomorphia</taxon>
        <taxon>Ostreida</taxon>
        <taxon>Ostreoidea</taxon>
        <taxon>Ostreidae</taxon>
        <taxon>Magallana</taxon>
    </lineage>
</organism>
<accession>A0A8W8JEB9</accession>
<dbReference type="InterPro" id="IPR027905">
    <property type="entry name" value="CFAP95"/>
</dbReference>
<dbReference type="PANTHER" id="PTHR35069">
    <property type="entry name" value="PROTEIN C9ORF135"/>
    <property type="match status" value="1"/>
</dbReference>
<dbReference type="Proteomes" id="UP000005408">
    <property type="component" value="Unassembled WGS sequence"/>
</dbReference>
<reference evidence="1" key="1">
    <citation type="submission" date="2022-08" db="UniProtKB">
        <authorList>
            <consortium name="EnsemblMetazoa"/>
        </authorList>
    </citation>
    <scope>IDENTIFICATION</scope>
    <source>
        <strain evidence="1">05x7-T-G4-1.051#20</strain>
    </source>
</reference>
<dbReference type="AlphaFoldDB" id="A0A8W8JEB9"/>
<proteinExistence type="predicted"/>